<dbReference type="GO" id="GO:0016853">
    <property type="term" value="F:isomerase activity"/>
    <property type="evidence" value="ECO:0007669"/>
    <property type="project" value="InterPro"/>
</dbReference>
<proteinExistence type="predicted"/>
<accession>A0A8J6PW42</accession>
<dbReference type="SUPFAM" id="SSF74650">
    <property type="entry name" value="Galactose mutarotase-like"/>
    <property type="match status" value="1"/>
</dbReference>
<dbReference type="AlphaFoldDB" id="A0A8J6PW42"/>
<dbReference type="CDD" id="cd09024">
    <property type="entry name" value="Aldose_epim_lacX"/>
    <property type="match status" value="1"/>
</dbReference>
<name>A0A8J6PW42_9HYPH</name>
<dbReference type="Proteomes" id="UP000643405">
    <property type="component" value="Unassembled WGS sequence"/>
</dbReference>
<dbReference type="Pfam" id="PF01263">
    <property type="entry name" value="Aldose_epim"/>
    <property type="match status" value="1"/>
</dbReference>
<dbReference type="GO" id="GO:0005975">
    <property type="term" value="P:carbohydrate metabolic process"/>
    <property type="evidence" value="ECO:0007669"/>
    <property type="project" value="InterPro"/>
</dbReference>
<evidence type="ECO:0000313" key="2">
    <source>
        <dbReference type="Proteomes" id="UP000643405"/>
    </source>
</evidence>
<keyword evidence="2" id="KW-1185">Reference proteome</keyword>
<reference evidence="1" key="1">
    <citation type="submission" date="2020-09" db="EMBL/GenBank/DDBJ databases">
        <title>Genome seq and assembly of Tianweitania sp.</title>
        <authorList>
            <person name="Chhetri G."/>
        </authorList>
    </citation>
    <scope>NUCLEOTIDE SEQUENCE</scope>
    <source>
        <strain evidence="1">Rool2</strain>
    </source>
</reference>
<sequence>MIRLVSGDAIAEFDLVGAEPKRWFAGGKERLWTPSPEYWWPDIAPNLFPICGAVRDATIQVDGIAYPMPIHGFAPTMPFELVERSADRAVFRLEDNAATRKHYPFAFRLDVVYTLSADALREELVVTNRGDVPLPYAVGVHPGFATGVLEQNVWTLRFDEQEADRVPTIATGGIFTSETRSVPFEGKKLPLSSEIFAPGAFCFLDAASKGVALVDETGGGVRVLLEDMPHIVLWTKPGAPYVCIEGWTGHGDPAGFEGDLKDKPSMRFLDRGASATHAATYTIL</sequence>
<organism evidence="1 2">
    <name type="scientific">Oryzicola mucosus</name>
    <dbReference type="NCBI Taxonomy" id="2767425"/>
    <lineage>
        <taxon>Bacteria</taxon>
        <taxon>Pseudomonadati</taxon>
        <taxon>Pseudomonadota</taxon>
        <taxon>Alphaproteobacteria</taxon>
        <taxon>Hyphomicrobiales</taxon>
        <taxon>Phyllobacteriaceae</taxon>
        <taxon>Oryzicola</taxon>
    </lineage>
</organism>
<dbReference type="GO" id="GO:0030246">
    <property type="term" value="F:carbohydrate binding"/>
    <property type="evidence" value="ECO:0007669"/>
    <property type="project" value="InterPro"/>
</dbReference>
<comment type="caution">
    <text evidence="1">The sequence shown here is derived from an EMBL/GenBank/DDBJ whole genome shotgun (WGS) entry which is preliminary data.</text>
</comment>
<dbReference type="InterPro" id="IPR008183">
    <property type="entry name" value="Aldose_1/G6P_1-epimerase"/>
</dbReference>
<protein>
    <submittedName>
        <fullName evidence="1">Aldose 1-epimerase family protein</fullName>
    </submittedName>
</protein>
<dbReference type="InterPro" id="IPR014718">
    <property type="entry name" value="GH-type_carb-bd"/>
</dbReference>
<dbReference type="Gene3D" id="2.70.98.10">
    <property type="match status" value="1"/>
</dbReference>
<dbReference type="InterPro" id="IPR037481">
    <property type="entry name" value="LacX"/>
</dbReference>
<dbReference type="RefSeq" id="WP_188164576.1">
    <property type="nucleotide sequence ID" value="NZ_JACVVX010000003.1"/>
</dbReference>
<dbReference type="InterPro" id="IPR011013">
    <property type="entry name" value="Gal_mutarotase_sf_dom"/>
</dbReference>
<evidence type="ECO:0000313" key="1">
    <source>
        <dbReference type="EMBL" id="MBD0415133.1"/>
    </source>
</evidence>
<dbReference type="EMBL" id="JACVVX010000003">
    <property type="protein sequence ID" value="MBD0415133.1"/>
    <property type="molecule type" value="Genomic_DNA"/>
</dbReference>
<gene>
    <name evidence="1" type="ORF">ICI42_10755</name>
</gene>